<evidence type="ECO:0000313" key="1">
    <source>
        <dbReference type="EMBL" id="KAK6510620.1"/>
    </source>
</evidence>
<dbReference type="AlphaFoldDB" id="A0AAN8N2Q3"/>
<sequence length="385" mass="44910">MDLTSLIADELEERQKSLQGAWIFGPDDLQSSGSIEESLFAFLNTKTHLRDLHLGGISTVDHVVSILNNFDRIPNELRRLTVHVPDPNILDELLGSDKWQKYQQTYKPQFDQPLRPKLPWLTQLSVQGVDDDFFEGIRSIDHIFPLQQLEELKFTSSGQISSILNHMTGKCTRLKVLHLWGATNETALSEYLVSLQKLTELVLDIQDSELQNLDTLKLDCHSQYLTKLYLRFQNGGDQPSGSWFLRLLQRGCSFPNLTEVAFSMPSEDFASLREQDVHLPRLKLLWLVQDKRTWDERKLKLDNITPVLRPLFRDDKSRPRWQFLAVGDYPHEDNWPIIYEFCESVTVNEKICTGMDYVTHRRVFEHNPDLTLLNCFEIWLPWEEE</sequence>
<evidence type="ECO:0000313" key="2">
    <source>
        <dbReference type="Proteomes" id="UP001307849"/>
    </source>
</evidence>
<protein>
    <submittedName>
        <fullName evidence="1">Uncharacterized protein</fullName>
    </submittedName>
</protein>
<dbReference type="Gene3D" id="3.80.10.10">
    <property type="entry name" value="Ribonuclease Inhibitor"/>
    <property type="match status" value="1"/>
</dbReference>
<dbReference type="InterPro" id="IPR032675">
    <property type="entry name" value="LRR_dom_sf"/>
</dbReference>
<accession>A0AAN8N2Q3</accession>
<gene>
    <name evidence="1" type="ORF">TWF506_009723</name>
</gene>
<dbReference type="SUPFAM" id="SSF52047">
    <property type="entry name" value="RNI-like"/>
    <property type="match status" value="1"/>
</dbReference>
<organism evidence="1 2">
    <name type="scientific">Arthrobotrys conoides</name>
    <dbReference type="NCBI Taxonomy" id="74498"/>
    <lineage>
        <taxon>Eukaryota</taxon>
        <taxon>Fungi</taxon>
        <taxon>Dikarya</taxon>
        <taxon>Ascomycota</taxon>
        <taxon>Pezizomycotina</taxon>
        <taxon>Orbiliomycetes</taxon>
        <taxon>Orbiliales</taxon>
        <taxon>Orbiliaceae</taxon>
        <taxon>Arthrobotrys</taxon>
    </lineage>
</organism>
<dbReference type="EMBL" id="JAVHJM010000007">
    <property type="protein sequence ID" value="KAK6510620.1"/>
    <property type="molecule type" value="Genomic_DNA"/>
</dbReference>
<proteinExistence type="predicted"/>
<name>A0AAN8N2Q3_9PEZI</name>
<reference evidence="1 2" key="1">
    <citation type="submission" date="2019-10" db="EMBL/GenBank/DDBJ databases">
        <authorList>
            <person name="Palmer J.M."/>
        </authorList>
    </citation>
    <scope>NUCLEOTIDE SEQUENCE [LARGE SCALE GENOMIC DNA]</scope>
    <source>
        <strain evidence="1 2">TWF506</strain>
    </source>
</reference>
<keyword evidence="2" id="KW-1185">Reference proteome</keyword>
<comment type="caution">
    <text evidence="1">The sequence shown here is derived from an EMBL/GenBank/DDBJ whole genome shotgun (WGS) entry which is preliminary data.</text>
</comment>
<dbReference type="Proteomes" id="UP001307849">
    <property type="component" value="Unassembled WGS sequence"/>
</dbReference>